<keyword evidence="4 7" id="KW-0560">Oxidoreductase</keyword>
<proteinExistence type="inferred from homology"/>
<evidence type="ECO:0000313" key="8">
    <source>
        <dbReference type="EMBL" id="AKG46108.1"/>
    </source>
</evidence>
<dbReference type="AlphaFoldDB" id="A0A0F7FZ69"/>
<evidence type="ECO:0000256" key="5">
    <source>
        <dbReference type="ARBA" id="ARBA00023004"/>
    </source>
</evidence>
<reference evidence="8" key="1">
    <citation type="submission" date="2019-08" db="EMBL/GenBank/DDBJ databases">
        <title>Complete genome sequence of a mangrove-derived Streptomyces xiamenensis.</title>
        <authorList>
            <person name="Xu J."/>
        </authorList>
    </citation>
    <scope>NUCLEOTIDE SEQUENCE</scope>
    <source>
        <strain evidence="8">318</strain>
    </source>
</reference>
<dbReference type="GO" id="GO:0004497">
    <property type="term" value="F:monooxygenase activity"/>
    <property type="evidence" value="ECO:0007669"/>
    <property type="project" value="UniProtKB-KW"/>
</dbReference>
<evidence type="ECO:0000256" key="2">
    <source>
        <dbReference type="ARBA" id="ARBA00022617"/>
    </source>
</evidence>
<dbReference type="GO" id="GO:0020037">
    <property type="term" value="F:heme binding"/>
    <property type="evidence" value="ECO:0007669"/>
    <property type="project" value="InterPro"/>
</dbReference>
<dbReference type="InterPro" id="IPR017972">
    <property type="entry name" value="Cyt_P450_CS"/>
</dbReference>
<name>A0A0F7FZ69_9ACTN</name>
<dbReference type="GO" id="GO:0005506">
    <property type="term" value="F:iron ion binding"/>
    <property type="evidence" value="ECO:0007669"/>
    <property type="project" value="InterPro"/>
</dbReference>
<dbReference type="InterPro" id="IPR002397">
    <property type="entry name" value="Cyt_P450_B"/>
</dbReference>
<evidence type="ECO:0000313" key="9">
    <source>
        <dbReference type="Proteomes" id="UP000034034"/>
    </source>
</evidence>
<organism evidence="8 9">
    <name type="scientific">Streptomyces xiamenensis</name>
    <dbReference type="NCBI Taxonomy" id="408015"/>
    <lineage>
        <taxon>Bacteria</taxon>
        <taxon>Bacillati</taxon>
        <taxon>Actinomycetota</taxon>
        <taxon>Actinomycetes</taxon>
        <taxon>Kitasatosporales</taxon>
        <taxon>Streptomycetaceae</taxon>
        <taxon>Streptomyces</taxon>
    </lineage>
</organism>
<comment type="similarity">
    <text evidence="1 7">Belongs to the cytochrome P450 family.</text>
</comment>
<gene>
    <name evidence="8" type="ORF">SXIM_47240</name>
</gene>
<dbReference type="GO" id="GO:0016705">
    <property type="term" value="F:oxidoreductase activity, acting on paired donors, with incorporation or reduction of molecular oxygen"/>
    <property type="evidence" value="ECO:0007669"/>
    <property type="project" value="InterPro"/>
</dbReference>
<dbReference type="PANTHER" id="PTHR46696:SF1">
    <property type="entry name" value="CYTOCHROME P450 YJIB-RELATED"/>
    <property type="match status" value="1"/>
</dbReference>
<dbReference type="SUPFAM" id="SSF48264">
    <property type="entry name" value="Cytochrome P450"/>
    <property type="match status" value="1"/>
</dbReference>
<accession>A0A0F7FZ69</accession>
<dbReference type="PROSITE" id="PS00086">
    <property type="entry name" value="CYTOCHROME_P450"/>
    <property type="match status" value="1"/>
</dbReference>
<dbReference type="Pfam" id="PF00067">
    <property type="entry name" value="p450"/>
    <property type="match status" value="1"/>
</dbReference>
<dbReference type="InterPro" id="IPR001128">
    <property type="entry name" value="Cyt_P450"/>
</dbReference>
<keyword evidence="2 7" id="KW-0349">Heme</keyword>
<sequence length="413" mass="45434">MTPDDDVIDLVDQQAVGADFTRDPYAVFAALRERGPVHHVRFPEGTDGWLVVGHRHARAVLSDSRLTKQWQYAHPRLRGARVSPATHMLGADPPDHTRMRALVAREFTPRRVAALAPRVQAITDELLDTMLAAPDGATDLVDAFCFPLPITVICELLGVPSLDRERFRGWSNQLLGATLDQEAKQETVSLMSRYLQGLIDAKRADPGDDLMSGLIHTADEDGDRLTHAELIGMAWLLLIAGHETTVNLIGNGVLTLLQHPDQLALLREDPTLLDGAVEEILRYEGPISTPTYRFTREPYEIAGTVIPGGGEVVLPAIADAGRDPERFADPDRFDIRRRDSGGHLAFGHGIHHCLGAPLARMEGRIALRALLLDRVPDLTLDIHPAAVAWRDGSLVRGPVRLPVRWKPPVHRAG</sequence>
<keyword evidence="9" id="KW-1185">Reference proteome</keyword>
<dbReference type="EMBL" id="CP009922">
    <property type="protein sequence ID" value="AKG46108.1"/>
    <property type="molecule type" value="Genomic_DNA"/>
</dbReference>
<keyword evidence="6 7" id="KW-0503">Monooxygenase</keyword>
<dbReference type="Gene3D" id="1.10.630.10">
    <property type="entry name" value="Cytochrome P450"/>
    <property type="match status" value="1"/>
</dbReference>
<dbReference type="PANTHER" id="PTHR46696">
    <property type="entry name" value="P450, PUTATIVE (EUROFUNG)-RELATED"/>
    <property type="match status" value="1"/>
</dbReference>
<dbReference type="PATRIC" id="fig|408015.6.peg.4782"/>
<evidence type="ECO:0000256" key="6">
    <source>
        <dbReference type="ARBA" id="ARBA00023033"/>
    </source>
</evidence>
<dbReference type="STRING" id="408015.SXIM_47240"/>
<evidence type="ECO:0000256" key="1">
    <source>
        <dbReference type="ARBA" id="ARBA00010617"/>
    </source>
</evidence>
<dbReference type="FunFam" id="1.10.630.10:FF:000018">
    <property type="entry name" value="Cytochrome P450 monooxygenase"/>
    <property type="match status" value="1"/>
</dbReference>
<dbReference type="Proteomes" id="UP000034034">
    <property type="component" value="Chromosome"/>
</dbReference>
<dbReference type="PRINTS" id="PR00359">
    <property type="entry name" value="BP450"/>
</dbReference>
<protein>
    <submittedName>
        <fullName evidence="8">Cytochrome P450</fullName>
    </submittedName>
</protein>
<keyword evidence="5 7" id="KW-0408">Iron</keyword>
<dbReference type="RefSeq" id="WP_046725047.1">
    <property type="nucleotide sequence ID" value="NZ_CP009922.3"/>
</dbReference>
<dbReference type="HOGENOM" id="CLU_033716_1_0_11"/>
<dbReference type="KEGG" id="sxi:SXIM_47240"/>
<evidence type="ECO:0000256" key="3">
    <source>
        <dbReference type="ARBA" id="ARBA00022723"/>
    </source>
</evidence>
<dbReference type="InterPro" id="IPR036396">
    <property type="entry name" value="Cyt_P450_sf"/>
</dbReference>
<keyword evidence="3 7" id="KW-0479">Metal-binding</keyword>
<evidence type="ECO:0000256" key="4">
    <source>
        <dbReference type="ARBA" id="ARBA00023002"/>
    </source>
</evidence>
<dbReference type="CDD" id="cd11029">
    <property type="entry name" value="CYP107-like"/>
    <property type="match status" value="1"/>
</dbReference>
<evidence type="ECO:0000256" key="7">
    <source>
        <dbReference type="RuleBase" id="RU000461"/>
    </source>
</evidence>